<gene>
    <name evidence="3" type="ORF">OSCT_3060</name>
</gene>
<feature type="region of interest" description="Disordered" evidence="1">
    <location>
        <begin position="53"/>
        <end position="76"/>
    </location>
</feature>
<dbReference type="GO" id="GO:0004222">
    <property type="term" value="F:metalloendopeptidase activity"/>
    <property type="evidence" value="ECO:0007669"/>
    <property type="project" value="TreeGrafter"/>
</dbReference>
<reference evidence="3 4" key="1">
    <citation type="journal article" date="2011" name="J. Bacteriol.">
        <title>Draft genome sequence of the anoxygenic filamentous phototrophic bacterium Oscillochloris trichoides subsp. DG-6.</title>
        <authorList>
            <person name="Kuznetsov B.B."/>
            <person name="Ivanovsky R.N."/>
            <person name="Keppen O.I."/>
            <person name="Sukhacheva M.V."/>
            <person name="Bumazhkin B.K."/>
            <person name="Patutina E.O."/>
            <person name="Beletsky A.V."/>
            <person name="Mardanov A.V."/>
            <person name="Baslerov R.V."/>
            <person name="Panteleeva A.N."/>
            <person name="Kolganova T.V."/>
            <person name="Ravin N.V."/>
            <person name="Skryabin K.G."/>
        </authorList>
    </citation>
    <scope>NUCLEOTIDE SEQUENCE [LARGE SCALE GENOMIC DNA]</scope>
    <source>
        <strain evidence="3 4">DG-6</strain>
    </source>
</reference>
<accession>E1IIA9</accession>
<evidence type="ECO:0000256" key="1">
    <source>
        <dbReference type="SAM" id="MobiDB-lite"/>
    </source>
</evidence>
<feature type="domain" description="M23ase beta-sheet core" evidence="2">
    <location>
        <begin position="153"/>
        <end position="252"/>
    </location>
</feature>
<dbReference type="InterPro" id="IPR011055">
    <property type="entry name" value="Dup_hybrid_motif"/>
</dbReference>
<dbReference type="eggNOG" id="COG0739">
    <property type="taxonomic scope" value="Bacteria"/>
</dbReference>
<dbReference type="HOGENOM" id="CLU_089640_0_0_0"/>
<proteinExistence type="predicted"/>
<evidence type="ECO:0000313" key="3">
    <source>
        <dbReference type="EMBL" id="EFO79059.1"/>
    </source>
</evidence>
<evidence type="ECO:0000313" key="4">
    <source>
        <dbReference type="Proteomes" id="UP000054010"/>
    </source>
</evidence>
<name>E1IIA9_9CHLR</name>
<dbReference type="InterPro" id="IPR050570">
    <property type="entry name" value="Cell_wall_metabolism_enzyme"/>
</dbReference>
<dbReference type="CDD" id="cd12797">
    <property type="entry name" value="M23_peptidase"/>
    <property type="match status" value="1"/>
</dbReference>
<dbReference type="Gene3D" id="2.70.70.10">
    <property type="entry name" value="Glucose Permease (Domain IIA)"/>
    <property type="match status" value="1"/>
</dbReference>
<dbReference type="Pfam" id="PF01551">
    <property type="entry name" value="Peptidase_M23"/>
    <property type="match status" value="1"/>
</dbReference>
<dbReference type="Proteomes" id="UP000054010">
    <property type="component" value="Unassembled WGS sequence"/>
</dbReference>
<dbReference type="PANTHER" id="PTHR21666:SF270">
    <property type="entry name" value="MUREIN HYDROLASE ACTIVATOR ENVC"/>
    <property type="match status" value="1"/>
</dbReference>
<dbReference type="SUPFAM" id="SSF51261">
    <property type="entry name" value="Duplicated hybrid motif"/>
    <property type="match status" value="1"/>
</dbReference>
<organism evidence="3 4">
    <name type="scientific">Oscillochloris trichoides DG-6</name>
    <dbReference type="NCBI Taxonomy" id="765420"/>
    <lineage>
        <taxon>Bacteria</taxon>
        <taxon>Bacillati</taxon>
        <taxon>Chloroflexota</taxon>
        <taxon>Chloroflexia</taxon>
        <taxon>Chloroflexales</taxon>
        <taxon>Chloroflexineae</taxon>
        <taxon>Oscillochloridaceae</taxon>
        <taxon>Oscillochloris</taxon>
    </lineage>
</organism>
<evidence type="ECO:0000259" key="2">
    <source>
        <dbReference type="Pfam" id="PF01551"/>
    </source>
</evidence>
<feature type="compositionally biased region" description="Low complexity" evidence="1">
    <location>
        <begin position="54"/>
        <end position="76"/>
    </location>
</feature>
<dbReference type="EMBL" id="ADVR01000131">
    <property type="protein sequence ID" value="EFO79059.1"/>
    <property type="molecule type" value="Genomic_DNA"/>
</dbReference>
<keyword evidence="4" id="KW-1185">Reference proteome</keyword>
<comment type="caution">
    <text evidence="3">The sequence shown here is derived from an EMBL/GenBank/DDBJ whole genome shotgun (WGS) entry which is preliminary data.</text>
</comment>
<dbReference type="InterPro" id="IPR016047">
    <property type="entry name" value="M23ase_b-sheet_dom"/>
</dbReference>
<dbReference type="PANTHER" id="PTHR21666">
    <property type="entry name" value="PEPTIDASE-RELATED"/>
    <property type="match status" value="1"/>
</dbReference>
<dbReference type="STRING" id="765420.OSCT_3060"/>
<dbReference type="AlphaFoldDB" id="E1IIA9"/>
<protein>
    <submittedName>
        <fullName evidence="3">Peptidase M23B</fullName>
    </submittedName>
</protein>
<sequence>MGLAAMPPTPTLHMVSFKEIPTLLPIIPSIRRTSWLLVLLVLLSACTPNTAQVPTATPTSVPTLTPTTLPTSTPLPTATPSPTIALPTETPATTATPIAAQVVTPVPAPTSDATPILVVSDDLLPPATEQLTYVFPVQGAAVDYGSSHHDYPATDIFCPEGSRFVAPTSGVIDFTSPEDRWNPANDDPAIRGGISVAMIGDDGVRYYGSHLSALADGIAPGVRVEAGQLLGLTGKSGNARNTPPHLHFGISRPTTPDDWKVRRGQVSPFPYLKAWQRGENMTPVLP</sequence>